<sequence length="315" mass="36566">MIMDKQALETGNASSSSTTMNLEITLMPGGNRIVQETPSMKILLWNCRGANNANFMKNICTLMEFHNQTILALTETRMEDLNKILVSTSGYSRGIALLWRNSKTTIEPFVLTEQEIHATIEVSTSFPKRYISIIYAKNTVRYRKILWENLRSIANKINGPWLKLGGRPINNTKSSNFISCLDDMDMIDLGFTGQKYTWTNKHKNNQTPIMECLDRFLSNHSWLTLFPDTKVYSSPSSPHLKKLFRFETMWIRHPDFPNIVTTVWKDNNNYNDALEKFLQNIKIWNKETFGNIFKQKKKKGYSQQIKWAVVNECNK</sequence>
<comment type="caution">
    <text evidence="1">The sequence shown here is derived from an EMBL/GenBank/DDBJ whole genome shotgun (WGS) entry which is preliminary data.</text>
</comment>
<evidence type="ECO:0000313" key="1">
    <source>
        <dbReference type="EMBL" id="KAK4716482.1"/>
    </source>
</evidence>
<organism evidence="1 2">
    <name type="scientific">Solanum pinnatisectum</name>
    <name type="common">tansyleaf nightshade</name>
    <dbReference type="NCBI Taxonomy" id="50273"/>
    <lineage>
        <taxon>Eukaryota</taxon>
        <taxon>Viridiplantae</taxon>
        <taxon>Streptophyta</taxon>
        <taxon>Embryophyta</taxon>
        <taxon>Tracheophyta</taxon>
        <taxon>Spermatophyta</taxon>
        <taxon>Magnoliopsida</taxon>
        <taxon>eudicotyledons</taxon>
        <taxon>Gunneridae</taxon>
        <taxon>Pentapetalae</taxon>
        <taxon>asterids</taxon>
        <taxon>lamiids</taxon>
        <taxon>Solanales</taxon>
        <taxon>Solanaceae</taxon>
        <taxon>Solanoideae</taxon>
        <taxon>Solaneae</taxon>
        <taxon>Solanum</taxon>
    </lineage>
</organism>
<proteinExistence type="predicted"/>
<protein>
    <recommendedName>
        <fullName evidence="3">Endonuclease/exonuclease/phosphatase domain-containing protein</fullName>
    </recommendedName>
</protein>
<reference evidence="1 2" key="1">
    <citation type="submission" date="2023-10" db="EMBL/GenBank/DDBJ databases">
        <title>Genome-Wide Identification Analysis in wild type Solanum Pinnatisectum Reveals Some Genes Defensing Phytophthora Infestans.</title>
        <authorList>
            <person name="Sun C."/>
        </authorList>
    </citation>
    <scope>NUCLEOTIDE SEQUENCE [LARGE SCALE GENOMIC DNA]</scope>
    <source>
        <strain evidence="1">LQN</strain>
        <tissue evidence="1">Leaf</tissue>
    </source>
</reference>
<dbReference type="PANTHER" id="PTHR35218:SF7">
    <property type="entry name" value="ENDONUCLEASE_EXONUCLEASE_PHOSPHATASE"/>
    <property type="match status" value="1"/>
</dbReference>
<evidence type="ECO:0000313" key="2">
    <source>
        <dbReference type="Proteomes" id="UP001311915"/>
    </source>
</evidence>
<evidence type="ECO:0008006" key="3">
    <source>
        <dbReference type="Google" id="ProtNLM"/>
    </source>
</evidence>
<dbReference type="EMBL" id="JAWPEI010000009">
    <property type="protein sequence ID" value="KAK4716482.1"/>
    <property type="molecule type" value="Genomic_DNA"/>
</dbReference>
<keyword evidence="2" id="KW-1185">Reference proteome</keyword>
<dbReference type="SUPFAM" id="SSF56219">
    <property type="entry name" value="DNase I-like"/>
    <property type="match status" value="1"/>
</dbReference>
<dbReference type="PANTHER" id="PTHR35218">
    <property type="entry name" value="RNASE H DOMAIN-CONTAINING PROTEIN"/>
    <property type="match status" value="1"/>
</dbReference>
<dbReference type="Gene3D" id="3.60.10.10">
    <property type="entry name" value="Endonuclease/exonuclease/phosphatase"/>
    <property type="match status" value="1"/>
</dbReference>
<dbReference type="InterPro" id="IPR036691">
    <property type="entry name" value="Endo/exonu/phosph_ase_sf"/>
</dbReference>
<name>A0AAV9KST5_9SOLN</name>
<accession>A0AAV9KST5</accession>
<gene>
    <name evidence="1" type="ORF">R3W88_014820</name>
</gene>
<dbReference type="AlphaFoldDB" id="A0AAV9KST5"/>
<dbReference type="Proteomes" id="UP001311915">
    <property type="component" value="Unassembled WGS sequence"/>
</dbReference>